<keyword evidence="1" id="KW-0694">RNA-binding</keyword>
<evidence type="ECO:0000313" key="4">
    <source>
        <dbReference type="EMBL" id="CAL5141263.1"/>
    </source>
</evidence>
<feature type="compositionally biased region" description="Polar residues" evidence="2">
    <location>
        <begin position="375"/>
        <end position="386"/>
    </location>
</feature>
<feature type="domain" description="RRM" evidence="3">
    <location>
        <begin position="199"/>
        <end position="273"/>
    </location>
</feature>
<feature type="domain" description="RRM" evidence="3">
    <location>
        <begin position="108"/>
        <end position="179"/>
    </location>
</feature>
<protein>
    <recommendedName>
        <fullName evidence="3">RRM domain-containing protein</fullName>
    </recommendedName>
</protein>
<dbReference type="SMART" id="SM00360">
    <property type="entry name" value="RRM"/>
    <property type="match status" value="2"/>
</dbReference>
<evidence type="ECO:0000256" key="2">
    <source>
        <dbReference type="SAM" id="MobiDB-lite"/>
    </source>
</evidence>
<dbReference type="CDD" id="cd00590">
    <property type="entry name" value="RRM_SF"/>
    <property type="match status" value="2"/>
</dbReference>
<dbReference type="InterPro" id="IPR000504">
    <property type="entry name" value="RRM_dom"/>
</dbReference>
<feature type="region of interest" description="Disordered" evidence="2">
    <location>
        <begin position="1"/>
        <end position="97"/>
    </location>
</feature>
<feature type="region of interest" description="Disordered" evidence="2">
    <location>
        <begin position="465"/>
        <end position="518"/>
    </location>
</feature>
<proteinExistence type="predicted"/>
<gene>
    <name evidence="4" type="ORF">CDAUBV1_LOCUS16517</name>
</gene>
<dbReference type="AlphaFoldDB" id="A0AAV2TWK7"/>
<reference evidence="4" key="1">
    <citation type="submission" date="2024-06" db="EMBL/GenBank/DDBJ databases">
        <authorList>
            <person name="Liu X."/>
            <person name="Lenzi L."/>
            <person name="Haldenby T S."/>
            <person name="Uol C."/>
        </authorList>
    </citation>
    <scope>NUCLEOTIDE SEQUENCE</scope>
</reference>
<dbReference type="GO" id="GO:0003723">
    <property type="term" value="F:RNA binding"/>
    <property type="evidence" value="ECO:0007669"/>
    <property type="project" value="UniProtKB-UniRule"/>
</dbReference>
<feature type="compositionally biased region" description="Basic residues" evidence="2">
    <location>
        <begin position="507"/>
        <end position="518"/>
    </location>
</feature>
<dbReference type="Proteomes" id="UP001497525">
    <property type="component" value="Unassembled WGS sequence"/>
</dbReference>
<feature type="compositionally biased region" description="Basic residues" evidence="2">
    <location>
        <begin position="398"/>
        <end position="407"/>
    </location>
</feature>
<accession>A0AAV2TWK7</accession>
<feature type="compositionally biased region" description="Basic residues" evidence="2">
    <location>
        <begin position="472"/>
        <end position="482"/>
    </location>
</feature>
<feature type="compositionally biased region" description="Basic residues" evidence="2">
    <location>
        <begin position="358"/>
        <end position="374"/>
    </location>
</feature>
<feature type="compositionally biased region" description="Basic residues" evidence="2">
    <location>
        <begin position="75"/>
        <end position="91"/>
    </location>
</feature>
<feature type="compositionally biased region" description="Basic and acidic residues" evidence="2">
    <location>
        <begin position="14"/>
        <end position="31"/>
    </location>
</feature>
<feature type="region of interest" description="Disordered" evidence="2">
    <location>
        <begin position="346"/>
        <end position="434"/>
    </location>
</feature>
<name>A0AAV2TWK7_CALDB</name>
<evidence type="ECO:0000256" key="1">
    <source>
        <dbReference type="PROSITE-ProRule" id="PRU00176"/>
    </source>
</evidence>
<dbReference type="InterPro" id="IPR012677">
    <property type="entry name" value="Nucleotide-bd_a/b_plait_sf"/>
</dbReference>
<dbReference type="Pfam" id="PF00076">
    <property type="entry name" value="RRM_1"/>
    <property type="match status" value="1"/>
</dbReference>
<organism evidence="4 5">
    <name type="scientific">Calicophoron daubneyi</name>
    <name type="common">Rumen fluke</name>
    <name type="synonym">Paramphistomum daubneyi</name>
    <dbReference type="NCBI Taxonomy" id="300641"/>
    <lineage>
        <taxon>Eukaryota</taxon>
        <taxon>Metazoa</taxon>
        <taxon>Spiralia</taxon>
        <taxon>Lophotrochozoa</taxon>
        <taxon>Platyhelminthes</taxon>
        <taxon>Trematoda</taxon>
        <taxon>Digenea</taxon>
        <taxon>Plagiorchiida</taxon>
        <taxon>Pronocephalata</taxon>
        <taxon>Paramphistomoidea</taxon>
        <taxon>Paramphistomidae</taxon>
        <taxon>Calicophoron</taxon>
    </lineage>
</organism>
<dbReference type="EMBL" id="CAXLJL010000823">
    <property type="protein sequence ID" value="CAL5141263.1"/>
    <property type="molecule type" value="Genomic_DNA"/>
</dbReference>
<dbReference type="Gene3D" id="3.30.70.330">
    <property type="match status" value="2"/>
</dbReference>
<dbReference type="SUPFAM" id="SSF54928">
    <property type="entry name" value="RNA-binding domain, RBD"/>
    <property type="match status" value="2"/>
</dbReference>
<comment type="caution">
    <text evidence="4">The sequence shown here is derived from an EMBL/GenBank/DDBJ whole genome shotgun (WGS) entry which is preliminary data.</text>
</comment>
<evidence type="ECO:0000259" key="3">
    <source>
        <dbReference type="PROSITE" id="PS50102"/>
    </source>
</evidence>
<evidence type="ECO:0000313" key="5">
    <source>
        <dbReference type="Proteomes" id="UP001497525"/>
    </source>
</evidence>
<dbReference type="InterPro" id="IPR035979">
    <property type="entry name" value="RBD_domain_sf"/>
</dbReference>
<sequence length="518" mass="58264">MGKPRAQSKATPNELHRIKNKNIDPPKKTKNDNGIGAIQSRRPKKKTQISNSSPNADETPVTGEAKSSLLPVGKHSARKKTGSRKFKKPRLSGRQSLKAELHKAKNLSSLLLRNLPTSVNYVMMKNVVPNATKIKLFKKGAKRHAFVSFSDPESRTEAAKNLQSVKLEGQKIRVTTVDSDAKTSKVDKSAQEQFTPDCTTLTISNLPFVIDKPQLEEEFPTASNIVMNVNSAGRFRGSCLLEFESADDCRVVFDACRHRQIGGRRIVCRVGSHFQTADQLKERRPEFWGIKVTGIPLKITEKKMRGLFTSDDLLSLRSNEDAQGGTRTAVFCFNNKNAQKNALKRFNDKLLGENSRARPWKPARRRSKKKKKNSVQKQEPPSNPTDATVEAMNDHMENKKKKKKHHRSSENPDDAVLNGYEMSSDTHLDGHVGKKKRKHLLVADKVDDTDSRGSDIAPVSEVVEAMNDHIENKKKKKKKHHRSSENPNDAVLNGYEMSSDTHLEPPKKKKKHKKMEVD</sequence>
<dbReference type="PROSITE" id="PS50102">
    <property type="entry name" value="RRM"/>
    <property type="match status" value="2"/>
</dbReference>